<dbReference type="EMBL" id="JXKD01000001">
    <property type="protein sequence ID" value="OJG12256.1"/>
    <property type="molecule type" value="Genomic_DNA"/>
</dbReference>
<dbReference type="RefSeq" id="WP_071873738.1">
    <property type="nucleotide sequence ID" value="NZ_JBHSHF010000002.1"/>
</dbReference>
<reference evidence="1" key="2">
    <citation type="journal article" date="2021" name="PeerJ">
        <title>Extensive microbial diversity within the chicken gut microbiome revealed by metagenomics and culture.</title>
        <authorList>
            <person name="Gilroy R."/>
            <person name="Ravi A."/>
            <person name="Getino M."/>
            <person name="Pursley I."/>
            <person name="Horton D.L."/>
            <person name="Alikhan N.F."/>
            <person name="Baker D."/>
            <person name="Gharbi K."/>
            <person name="Hall N."/>
            <person name="Watson M."/>
            <person name="Adriaenssens E.M."/>
            <person name="Foster-Nyarko E."/>
            <person name="Jarju S."/>
            <person name="Secka A."/>
            <person name="Antonio M."/>
            <person name="Oren A."/>
            <person name="Chaudhuri R.R."/>
            <person name="La Ragione R."/>
            <person name="Hildebrand F."/>
            <person name="Pallen M.J."/>
        </authorList>
    </citation>
    <scope>NUCLEOTIDE SEQUENCE</scope>
    <source>
        <strain evidence="1">150</strain>
    </source>
</reference>
<dbReference type="AlphaFoldDB" id="A0A1L8QXP0"/>
<sequence>MNYGKNYTDRGIMKWAGMYLAEHTAQLEAFQKKEHTLVTQKKQMSSLEIDEIVACAVLKNVAVCIQKEARDLNGHYYPDVIGKIQGYDNRGLFINAEKVDFDEIRHINIQAAIKWFE</sequence>
<evidence type="ECO:0000313" key="1">
    <source>
        <dbReference type="EMBL" id="MCC9274449.1"/>
    </source>
</evidence>
<comment type="caution">
    <text evidence="2">The sequence shown here is derived from an EMBL/GenBank/DDBJ whole genome shotgun (WGS) entry which is preliminary data.</text>
</comment>
<accession>A0A1L8QXP0</accession>
<reference evidence="1" key="3">
    <citation type="submission" date="2021-11" db="EMBL/GenBank/DDBJ databases">
        <authorList>
            <person name="Gilroy R."/>
        </authorList>
    </citation>
    <scope>NUCLEOTIDE SEQUENCE</scope>
    <source>
        <strain evidence="1">150</strain>
    </source>
</reference>
<organism evidence="2 3">
    <name type="scientific">Enterococcus aquimarinus</name>
    <dbReference type="NCBI Taxonomy" id="328396"/>
    <lineage>
        <taxon>Bacteria</taxon>
        <taxon>Bacillati</taxon>
        <taxon>Bacillota</taxon>
        <taxon>Bacilli</taxon>
        <taxon>Lactobacillales</taxon>
        <taxon>Enterococcaceae</taxon>
        <taxon>Enterococcus</taxon>
    </lineage>
</organism>
<protein>
    <recommendedName>
        <fullName evidence="4">DNA-directed RNA polymerase beta subunit</fullName>
    </recommendedName>
</protein>
<dbReference type="EMBL" id="JAJJVO010000137">
    <property type="protein sequence ID" value="MCC9274449.1"/>
    <property type="molecule type" value="Genomic_DNA"/>
</dbReference>
<evidence type="ECO:0000313" key="3">
    <source>
        <dbReference type="Proteomes" id="UP000182149"/>
    </source>
</evidence>
<gene>
    <name evidence="1" type="ORF">K8V42_09190</name>
    <name evidence="2" type="ORF">RU93_GL000186</name>
</gene>
<keyword evidence="3" id="KW-1185">Reference proteome</keyword>
<evidence type="ECO:0000313" key="2">
    <source>
        <dbReference type="EMBL" id="OJG12256.1"/>
    </source>
</evidence>
<dbReference type="OrthoDB" id="1644322at2"/>
<proteinExistence type="predicted"/>
<dbReference type="Proteomes" id="UP000182149">
    <property type="component" value="Unassembled WGS sequence"/>
</dbReference>
<dbReference type="Proteomes" id="UP000813384">
    <property type="component" value="Unassembled WGS sequence"/>
</dbReference>
<name>A0A1L8QXP0_9ENTE</name>
<evidence type="ECO:0008006" key="4">
    <source>
        <dbReference type="Google" id="ProtNLM"/>
    </source>
</evidence>
<dbReference type="STRING" id="328396.RU93_GL000186"/>
<reference evidence="2 3" key="1">
    <citation type="submission" date="2014-12" db="EMBL/GenBank/DDBJ databases">
        <title>Draft genome sequences of 29 type strains of Enterococci.</title>
        <authorList>
            <person name="Zhong Z."/>
            <person name="Sun Z."/>
            <person name="Liu W."/>
            <person name="Zhang W."/>
            <person name="Zhang H."/>
        </authorList>
    </citation>
    <scope>NUCLEOTIDE SEQUENCE [LARGE SCALE GENOMIC DNA]</scope>
    <source>
        <strain evidence="2 3">DSM 17690</strain>
    </source>
</reference>